<dbReference type="Gene3D" id="1.20.120.550">
    <property type="entry name" value="Membrane associated eicosanoid/glutathione metabolism-like domain"/>
    <property type="match status" value="1"/>
</dbReference>
<evidence type="ECO:0000256" key="2">
    <source>
        <dbReference type="ARBA" id="ARBA00022692"/>
    </source>
</evidence>
<dbReference type="GeneID" id="63768524"/>
<dbReference type="RefSeq" id="XP_040700732.1">
    <property type="nucleotide sequence ID" value="XM_040852451.1"/>
</dbReference>
<dbReference type="EMBL" id="KV878589">
    <property type="protein sequence ID" value="OJJ56926.1"/>
    <property type="molecule type" value="Genomic_DNA"/>
</dbReference>
<keyword evidence="7" id="KW-1185">Reference proteome</keyword>
<organism evidence="6 7">
    <name type="scientific">Aspergillus sydowii CBS 593.65</name>
    <dbReference type="NCBI Taxonomy" id="1036612"/>
    <lineage>
        <taxon>Eukaryota</taxon>
        <taxon>Fungi</taxon>
        <taxon>Dikarya</taxon>
        <taxon>Ascomycota</taxon>
        <taxon>Pezizomycotina</taxon>
        <taxon>Eurotiomycetes</taxon>
        <taxon>Eurotiomycetidae</taxon>
        <taxon>Eurotiales</taxon>
        <taxon>Aspergillaceae</taxon>
        <taxon>Aspergillus</taxon>
        <taxon>Aspergillus subgen. Nidulantes</taxon>
    </lineage>
</organism>
<evidence type="ECO:0008006" key="8">
    <source>
        <dbReference type="Google" id="ProtNLM"/>
    </source>
</evidence>
<evidence type="ECO:0000313" key="7">
    <source>
        <dbReference type="Proteomes" id="UP000184356"/>
    </source>
</evidence>
<proteinExistence type="predicted"/>
<comment type="subcellular location">
    <subcellularLocation>
        <location evidence="1">Membrane</location>
    </subcellularLocation>
</comment>
<evidence type="ECO:0000313" key="6">
    <source>
        <dbReference type="EMBL" id="OJJ56926.1"/>
    </source>
</evidence>
<keyword evidence="3 5" id="KW-1133">Transmembrane helix</keyword>
<dbReference type="Pfam" id="PF01124">
    <property type="entry name" value="MAPEG"/>
    <property type="match status" value="1"/>
</dbReference>
<evidence type="ECO:0000256" key="5">
    <source>
        <dbReference type="SAM" id="Phobius"/>
    </source>
</evidence>
<accession>A0A1L9TBZ3</accession>
<evidence type="ECO:0000256" key="4">
    <source>
        <dbReference type="ARBA" id="ARBA00023136"/>
    </source>
</evidence>
<gene>
    <name evidence="6" type="ORF">ASPSYDRAFT_91234</name>
</gene>
<dbReference type="Proteomes" id="UP000184356">
    <property type="component" value="Unassembled WGS sequence"/>
</dbReference>
<dbReference type="PANTHER" id="PTHR35371:SF2">
    <property type="entry name" value="MAPEG FAMILY PROTEIN"/>
    <property type="match status" value="1"/>
</dbReference>
<dbReference type="InterPro" id="IPR023352">
    <property type="entry name" value="MAPEG-like_dom_sf"/>
</dbReference>
<dbReference type="SUPFAM" id="SSF161084">
    <property type="entry name" value="MAPEG domain-like"/>
    <property type="match status" value="1"/>
</dbReference>
<dbReference type="VEuPathDB" id="FungiDB:ASPSYDRAFT_91234"/>
<sequence>MSSIATNHGLTPGSEPEDLTAWYLIINALWAYAFSSARGLKMLYKIDNQVSPRGDLDKYGPRAVSEGKITQAQLDRLKRNEAAHANSMDHFPVFATALVLAKVAGLPTADVNFAAMAYTGLRFAFWGNYVFSATFGWAALRPLLWWGSNIVCLRLIWRAGKVFNGAA</sequence>
<name>A0A1L9TBZ3_9EURO</name>
<keyword evidence="4 5" id="KW-0472">Membrane</keyword>
<evidence type="ECO:0000256" key="3">
    <source>
        <dbReference type="ARBA" id="ARBA00022989"/>
    </source>
</evidence>
<evidence type="ECO:0000256" key="1">
    <source>
        <dbReference type="ARBA" id="ARBA00004370"/>
    </source>
</evidence>
<protein>
    <recommendedName>
        <fullName evidence="8">MAPEG family protein</fullName>
    </recommendedName>
</protein>
<reference evidence="7" key="1">
    <citation type="journal article" date="2017" name="Genome Biol.">
        <title>Comparative genomics reveals high biological diversity and specific adaptations in the industrially and medically important fungal genus Aspergillus.</title>
        <authorList>
            <person name="de Vries R.P."/>
            <person name="Riley R."/>
            <person name="Wiebenga A."/>
            <person name="Aguilar-Osorio G."/>
            <person name="Amillis S."/>
            <person name="Uchima C.A."/>
            <person name="Anderluh G."/>
            <person name="Asadollahi M."/>
            <person name="Askin M."/>
            <person name="Barry K."/>
            <person name="Battaglia E."/>
            <person name="Bayram O."/>
            <person name="Benocci T."/>
            <person name="Braus-Stromeyer S.A."/>
            <person name="Caldana C."/>
            <person name="Canovas D."/>
            <person name="Cerqueira G.C."/>
            <person name="Chen F."/>
            <person name="Chen W."/>
            <person name="Choi C."/>
            <person name="Clum A."/>
            <person name="Dos Santos R.A."/>
            <person name="Damasio A.R."/>
            <person name="Diallinas G."/>
            <person name="Emri T."/>
            <person name="Fekete E."/>
            <person name="Flipphi M."/>
            <person name="Freyberg S."/>
            <person name="Gallo A."/>
            <person name="Gournas C."/>
            <person name="Habgood R."/>
            <person name="Hainaut M."/>
            <person name="Harispe M.L."/>
            <person name="Henrissat B."/>
            <person name="Hilden K.S."/>
            <person name="Hope R."/>
            <person name="Hossain A."/>
            <person name="Karabika E."/>
            <person name="Karaffa L."/>
            <person name="Karanyi Z."/>
            <person name="Krasevec N."/>
            <person name="Kuo A."/>
            <person name="Kusch H."/>
            <person name="LaButti K."/>
            <person name="Lagendijk E.L."/>
            <person name="Lapidus A."/>
            <person name="Levasseur A."/>
            <person name="Lindquist E."/>
            <person name="Lipzen A."/>
            <person name="Logrieco A.F."/>
            <person name="MacCabe A."/>
            <person name="Maekelae M.R."/>
            <person name="Malavazi I."/>
            <person name="Melin P."/>
            <person name="Meyer V."/>
            <person name="Mielnichuk N."/>
            <person name="Miskei M."/>
            <person name="Molnar A.P."/>
            <person name="Mule G."/>
            <person name="Ngan C.Y."/>
            <person name="Orejas M."/>
            <person name="Orosz E."/>
            <person name="Ouedraogo J.P."/>
            <person name="Overkamp K.M."/>
            <person name="Park H.-S."/>
            <person name="Perrone G."/>
            <person name="Piumi F."/>
            <person name="Punt P.J."/>
            <person name="Ram A.F."/>
            <person name="Ramon A."/>
            <person name="Rauscher S."/>
            <person name="Record E."/>
            <person name="Riano-Pachon D.M."/>
            <person name="Robert V."/>
            <person name="Roehrig J."/>
            <person name="Ruller R."/>
            <person name="Salamov A."/>
            <person name="Salih N.S."/>
            <person name="Samson R.A."/>
            <person name="Sandor E."/>
            <person name="Sanguinetti M."/>
            <person name="Schuetze T."/>
            <person name="Sepcic K."/>
            <person name="Shelest E."/>
            <person name="Sherlock G."/>
            <person name="Sophianopoulou V."/>
            <person name="Squina F.M."/>
            <person name="Sun H."/>
            <person name="Susca A."/>
            <person name="Todd R.B."/>
            <person name="Tsang A."/>
            <person name="Unkles S.E."/>
            <person name="van de Wiele N."/>
            <person name="van Rossen-Uffink D."/>
            <person name="Oliveira J.V."/>
            <person name="Vesth T.C."/>
            <person name="Visser J."/>
            <person name="Yu J.-H."/>
            <person name="Zhou M."/>
            <person name="Andersen M.R."/>
            <person name="Archer D.B."/>
            <person name="Baker S.E."/>
            <person name="Benoit I."/>
            <person name="Brakhage A.A."/>
            <person name="Braus G.H."/>
            <person name="Fischer R."/>
            <person name="Frisvad J.C."/>
            <person name="Goldman G.H."/>
            <person name="Houbraken J."/>
            <person name="Oakley B."/>
            <person name="Pocsi I."/>
            <person name="Scazzocchio C."/>
            <person name="Seiboth B."/>
            <person name="vanKuyk P.A."/>
            <person name="Wortman J."/>
            <person name="Dyer P.S."/>
            <person name="Grigoriev I.V."/>
        </authorList>
    </citation>
    <scope>NUCLEOTIDE SEQUENCE [LARGE SCALE GENOMIC DNA]</scope>
    <source>
        <strain evidence="7">CBS 593.65</strain>
    </source>
</reference>
<keyword evidence="2 5" id="KW-0812">Transmembrane</keyword>
<dbReference type="GO" id="GO:0016020">
    <property type="term" value="C:membrane"/>
    <property type="evidence" value="ECO:0007669"/>
    <property type="project" value="UniProtKB-SubCell"/>
</dbReference>
<dbReference type="OrthoDB" id="2122304at2759"/>
<dbReference type="PANTHER" id="PTHR35371">
    <property type="entry name" value="INNER MEMBRANE PROTEIN"/>
    <property type="match status" value="1"/>
</dbReference>
<dbReference type="AlphaFoldDB" id="A0A1L9TBZ3"/>
<feature type="transmembrane region" description="Helical" evidence="5">
    <location>
        <begin position="20"/>
        <end position="40"/>
    </location>
</feature>
<dbReference type="InterPro" id="IPR001129">
    <property type="entry name" value="Membr-assoc_MAPEG"/>
</dbReference>